<evidence type="ECO:0000256" key="1">
    <source>
        <dbReference type="SAM" id="MobiDB-lite"/>
    </source>
</evidence>
<dbReference type="GO" id="GO:0003723">
    <property type="term" value="F:RNA binding"/>
    <property type="evidence" value="ECO:0007669"/>
    <property type="project" value="TreeGrafter"/>
</dbReference>
<dbReference type="GO" id="GO:0008649">
    <property type="term" value="F:rRNA methyltransferase activity"/>
    <property type="evidence" value="ECO:0007669"/>
    <property type="project" value="TreeGrafter"/>
</dbReference>
<dbReference type="VEuPathDB" id="FungiDB:YALI0_B15037g"/>
<dbReference type="InterPro" id="IPR018812">
    <property type="entry name" value="SAK_HAD"/>
</dbReference>
<accession>A0A1D8N7V5</accession>
<dbReference type="RefSeq" id="XP_500911.1">
    <property type="nucleotide sequence ID" value="XM_500911.1"/>
</dbReference>
<evidence type="ECO:0000313" key="6">
    <source>
        <dbReference type="Proteomes" id="UP000256601"/>
    </source>
</evidence>
<evidence type="ECO:0000313" key="3">
    <source>
        <dbReference type="EMBL" id="AOW01723.1"/>
    </source>
</evidence>
<dbReference type="Proteomes" id="UP000182444">
    <property type="component" value="Chromosome 1B"/>
</dbReference>
<proteinExistence type="predicted"/>
<dbReference type="PANTHER" id="PTHR10335:SF23">
    <property type="entry name" value="OB FOLD-CONTAINING PROTEIN, NUCLEIC ACID BINDING"/>
    <property type="match status" value="1"/>
</dbReference>
<sequence>MERNPLDVWDTAGRPRPAISQIQRINIFDFDNTLFKTPLPNPSLFYGKTVAMLQSSSGIHLGGWWADPRFLLATGEGFEKEQRRAWEGWWNENVVDLVRLASEDPSSLNILLTGRKMTKFVISITAMVTAKKLPFHAIVLRKGDAENTLAFKIEVMKDLLTYYSGCQEITVYDDRPSQANGFRRFFKQFQTEHRNSLLYDVVDCLEETRYLDPLLERDLVIGVLEAHNEAVQKRYLSSYVSNGTLNLKRVFFNLSYKVDPHCTKKLLEILVTHIAKEDKVAAEVVAATSEESAESSGEDEPAKVEDYFNYHCDSMIITRRDEKLVLEQVQGVGHRDTWKVLQIGYVAGKVWALRLAPDTLEAAARCVTEKMPTELLIATSKDAKSADSLKIDNWTGIDEGCAALQEMRIFTTVKEQVLYRIEPVNPKQKKAVSAGRVKKSRQAKKDKSAFLGSYY</sequence>
<dbReference type="eggNOG" id="ENOG502S30I">
    <property type="taxonomic scope" value="Eukaryota"/>
</dbReference>
<protein>
    <recommendedName>
        <fullName evidence="2">Swiss Army Knife RNA repair protein HAD domain-containing protein</fullName>
    </recommendedName>
</protein>
<dbReference type="GO" id="GO:0000494">
    <property type="term" value="P:box C/D sno(s)RNA 3'-end processing"/>
    <property type="evidence" value="ECO:0007669"/>
    <property type="project" value="TreeGrafter"/>
</dbReference>
<dbReference type="VEuPathDB" id="FungiDB:YALI1_B19774g"/>
<gene>
    <name evidence="4" type="ORF">B0I71DRAFT_135302</name>
    <name evidence="3" type="ORF">YALI1_B19774g</name>
</gene>
<evidence type="ECO:0000313" key="5">
    <source>
        <dbReference type="Proteomes" id="UP000182444"/>
    </source>
</evidence>
<dbReference type="EMBL" id="CP017554">
    <property type="protein sequence ID" value="AOW01723.1"/>
    <property type="molecule type" value="Genomic_DNA"/>
</dbReference>
<dbReference type="GO" id="GO:0032040">
    <property type="term" value="C:small-subunit processome"/>
    <property type="evidence" value="ECO:0007669"/>
    <property type="project" value="TreeGrafter"/>
</dbReference>
<evidence type="ECO:0000313" key="4">
    <source>
        <dbReference type="EMBL" id="RDW23857.1"/>
    </source>
</evidence>
<evidence type="ECO:0000259" key="2">
    <source>
        <dbReference type="Pfam" id="PF10307"/>
    </source>
</evidence>
<dbReference type="GO" id="GO:1990259">
    <property type="term" value="F:histone H2AQ104 methyltransferase activity"/>
    <property type="evidence" value="ECO:0007669"/>
    <property type="project" value="TreeGrafter"/>
</dbReference>
<dbReference type="AlphaFoldDB" id="A0A1D8N7V5"/>
<feature type="domain" description="Swiss Army Knife RNA repair protein HAD" evidence="2">
    <location>
        <begin position="37"/>
        <end position="229"/>
    </location>
</feature>
<dbReference type="Proteomes" id="UP000256601">
    <property type="component" value="Unassembled WGS sequence"/>
</dbReference>
<dbReference type="EMBL" id="KZ859062">
    <property type="protein sequence ID" value="RDW23857.1"/>
    <property type="molecule type" value="Genomic_DNA"/>
</dbReference>
<name>A0A1D8N7V5_YARLL</name>
<dbReference type="GO" id="GO:0031428">
    <property type="term" value="C:box C/D methylation guide snoRNP complex"/>
    <property type="evidence" value="ECO:0007669"/>
    <property type="project" value="TreeGrafter"/>
</dbReference>
<organism evidence="3 5">
    <name type="scientific">Yarrowia lipolytica</name>
    <name type="common">Candida lipolytica</name>
    <dbReference type="NCBI Taxonomy" id="4952"/>
    <lineage>
        <taxon>Eukaryota</taxon>
        <taxon>Fungi</taxon>
        <taxon>Dikarya</taxon>
        <taxon>Ascomycota</taxon>
        <taxon>Saccharomycotina</taxon>
        <taxon>Dipodascomycetes</taxon>
        <taxon>Dipodascales</taxon>
        <taxon>Dipodascales incertae sedis</taxon>
        <taxon>Yarrowia</taxon>
    </lineage>
</organism>
<feature type="region of interest" description="Disordered" evidence="1">
    <location>
        <begin position="430"/>
        <end position="455"/>
    </location>
</feature>
<dbReference type="KEGG" id="yli:2907338"/>
<dbReference type="GeneID" id="2907338"/>
<dbReference type="OMA" id="GKIQNWH"/>
<dbReference type="Pfam" id="PF10307">
    <property type="entry name" value="HAD_SAK_1"/>
    <property type="match status" value="1"/>
</dbReference>
<dbReference type="PANTHER" id="PTHR10335">
    <property type="entry name" value="RRNA 2-O-METHYLTRANSFERASE FIBRILLARIN"/>
    <property type="match status" value="1"/>
</dbReference>
<reference evidence="4 6" key="2">
    <citation type="submission" date="2018-07" db="EMBL/GenBank/DDBJ databases">
        <title>Draft Genome Assemblies for Five Robust Yarrowia lipolytica Strains Exhibiting High Lipid Production and Pentose Sugar Utilization and Sugar Alcohol Secretion from Undetoxified Lignocellulosic Biomass Hydrolysates.</title>
        <authorList>
            <consortium name="DOE Joint Genome Institute"/>
            <person name="Walker C."/>
            <person name="Ryu S."/>
            <person name="Na H."/>
            <person name="Zane M."/>
            <person name="LaButti K."/>
            <person name="Lipzen A."/>
            <person name="Haridas S."/>
            <person name="Barry K."/>
            <person name="Grigoriev I.V."/>
            <person name="Quarterman J."/>
            <person name="Slininger P."/>
            <person name="Dien B."/>
            <person name="Trinh C.T."/>
        </authorList>
    </citation>
    <scope>NUCLEOTIDE SEQUENCE [LARGE SCALE GENOMIC DNA]</scope>
    <source>
        <strain evidence="4 6">YB392</strain>
    </source>
</reference>
<reference evidence="3 5" key="1">
    <citation type="journal article" date="2016" name="PLoS ONE">
        <title>Sequence Assembly of Yarrowia lipolytica Strain W29/CLIB89 Shows Transposable Element Diversity.</title>
        <authorList>
            <person name="Magnan C."/>
            <person name="Yu J."/>
            <person name="Chang I."/>
            <person name="Jahn E."/>
            <person name="Kanomata Y."/>
            <person name="Wu J."/>
            <person name="Zeller M."/>
            <person name="Oakes M."/>
            <person name="Baldi P."/>
            <person name="Sandmeyer S."/>
        </authorList>
    </citation>
    <scope>NUCLEOTIDE SEQUENCE [LARGE SCALE GENOMIC DNA]</scope>
    <source>
        <strain evidence="3">CLIB89</strain>
        <strain evidence="5">CLIB89(W29)</strain>
    </source>
</reference>
<dbReference type="OrthoDB" id="5596992at2759"/>